<comment type="caution">
    <text evidence="2">The sequence shown here is derived from an EMBL/GenBank/DDBJ whole genome shotgun (WGS) entry which is preliminary data.</text>
</comment>
<sequence length="168" mass="19774">MNNNLILESSYIIQLPFPPEITAKDFINRRNPDRFSAKGPNAFFIFRKEIVSYLKKNNLKFKMQEVSAIAGRSWKESPPHVKTTYKLIAEEVEILLNKVRNKLNYATERMNMFPIIQHQFVDLSSQTQFYEQNLYTPEFEYESINSESIIDENTVEENINPPRTGYNI</sequence>
<accession>A0A9N8VZK8</accession>
<dbReference type="OrthoDB" id="6247875at2759"/>
<feature type="domain" description="HMG box" evidence="1">
    <location>
        <begin position="40"/>
        <end position="90"/>
    </location>
</feature>
<dbReference type="InterPro" id="IPR036910">
    <property type="entry name" value="HMG_box_dom_sf"/>
</dbReference>
<proteinExistence type="predicted"/>
<organism evidence="2 3">
    <name type="scientific">Diversispora eburnea</name>
    <dbReference type="NCBI Taxonomy" id="1213867"/>
    <lineage>
        <taxon>Eukaryota</taxon>
        <taxon>Fungi</taxon>
        <taxon>Fungi incertae sedis</taxon>
        <taxon>Mucoromycota</taxon>
        <taxon>Glomeromycotina</taxon>
        <taxon>Glomeromycetes</taxon>
        <taxon>Diversisporales</taxon>
        <taxon>Diversisporaceae</taxon>
        <taxon>Diversispora</taxon>
    </lineage>
</organism>
<gene>
    <name evidence="2" type="ORF">DEBURN_LOCUS3199</name>
</gene>
<keyword evidence="3" id="KW-1185">Reference proteome</keyword>
<protein>
    <submittedName>
        <fullName evidence="2">1217_t:CDS:1</fullName>
    </submittedName>
</protein>
<dbReference type="EMBL" id="CAJVPK010000197">
    <property type="protein sequence ID" value="CAG8471860.1"/>
    <property type="molecule type" value="Genomic_DNA"/>
</dbReference>
<dbReference type="InterPro" id="IPR009071">
    <property type="entry name" value="HMG_box_dom"/>
</dbReference>
<evidence type="ECO:0000259" key="1">
    <source>
        <dbReference type="Pfam" id="PF00505"/>
    </source>
</evidence>
<evidence type="ECO:0000313" key="2">
    <source>
        <dbReference type="EMBL" id="CAG8471860.1"/>
    </source>
</evidence>
<name>A0A9N8VZK8_9GLOM</name>
<dbReference type="Gene3D" id="1.10.30.10">
    <property type="entry name" value="High mobility group box domain"/>
    <property type="match status" value="1"/>
</dbReference>
<dbReference type="Pfam" id="PF00505">
    <property type="entry name" value="HMG_box"/>
    <property type="match status" value="1"/>
</dbReference>
<evidence type="ECO:0000313" key="3">
    <source>
        <dbReference type="Proteomes" id="UP000789706"/>
    </source>
</evidence>
<dbReference type="AlphaFoldDB" id="A0A9N8VZK8"/>
<dbReference type="SUPFAM" id="SSF47095">
    <property type="entry name" value="HMG-box"/>
    <property type="match status" value="1"/>
</dbReference>
<reference evidence="2" key="1">
    <citation type="submission" date="2021-06" db="EMBL/GenBank/DDBJ databases">
        <authorList>
            <person name="Kallberg Y."/>
            <person name="Tangrot J."/>
            <person name="Rosling A."/>
        </authorList>
    </citation>
    <scope>NUCLEOTIDE SEQUENCE</scope>
    <source>
        <strain evidence="2">AZ414A</strain>
    </source>
</reference>
<dbReference type="Proteomes" id="UP000789706">
    <property type="component" value="Unassembled WGS sequence"/>
</dbReference>